<comment type="caution">
    <text evidence="2">The sequence shown here is derived from an EMBL/GenBank/DDBJ whole genome shotgun (WGS) entry which is preliminary data.</text>
</comment>
<dbReference type="InterPro" id="IPR009937">
    <property type="entry name" value="Phage_holin_3_6"/>
</dbReference>
<dbReference type="EMBL" id="JBFRYC010000003">
    <property type="protein sequence ID" value="MEX1661238.1"/>
    <property type="molecule type" value="Genomic_DNA"/>
</dbReference>
<evidence type="ECO:0000256" key="1">
    <source>
        <dbReference type="SAM" id="Phobius"/>
    </source>
</evidence>
<keyword evidence="1" id="KW-1133">Transmembrane helix</keyword>
<keyword evidence="1" id="KW-0812">Transmembrane</keyword>
<feature type="transmembrane region" description="Helical" evidence="1">
    <location>
        <begin position="55"/>
        <end position="79"/>
    </location>
</feature>
<protein>
    <submittedName>
        <fullName evidence="2">Phage holin family protein</fullName>
    </submittedName>
</protein>
<keyword evidence="1" id="KW-0472">Membrane</keyword>
<evidence type="ECO:0000313" key="2">
    <source>
        <dbReference type="EMBL" id="MEX1661238.1"/>
    </source>
</evidence>
<dbReference type="Pfam" id="PF07332">
    <property type="entry name" value="Phage_holin_3_6"/>
    <property type="match status" value="1"/>
</dbReference>
<gene>
    <name evidence="2" type="ORF">AB4874_06185</name>
</gene>
<feature type="transmembrane region" description="Helical" evidence="1">
    <location>
        <begin position="91"/>
        <end position="112"/>
    </location>
</feature>
<accession>A0ABV3TI32</accession>
<reference evidence="2 3" key="1">
    <citation type="journal article" date="2011" name="Int. J. Syst. Evol. Microbiol.">
        <title>Zhongshania antarctica gen. nov., sp. nov. and Zhongshania guokunii sp. nov., gammaproteobacteria respectively isolated from coastal attached (fast) ice and surface seawater of the Antarctic.</title>
        <authorList>
            <person name="Li H.J."/>
            <person name="Zhang X.Y."/>
            <person name="Chen C.X."/>
            <person name="Zhang Y.J."/>
            <person name="Gao Z.M."/>
            <person name="Yu Y."/>
            <person name="Chen X.L."/>
            <person name="Chen B."/>
            <person name="Zhang Y.Z."/>
        </authorList>
    </citation>
    <scope>NUCLEOTIDE SEQUENCE [LARGE SCALE GENOMIC DNA]</scope>
    <source>
        <strain evidence="2 3">15-R06ZXC-3</strain>
    </source>
</reference>
<keyword evidence="3" id="KW-1185">Reference proteome</keyword>
<proteinExistence type="predicted"/>
<organism evidence="2 3">
    <name type="scientific">Thioclava arctica</name>
    <dbReference type="NCBI Taxonomy" id="3238301"/>
    <lineage>
        <taxon>Bacteria</taxon>
        <taxon>Pseudomonadati</taxon>
        <taxon>Pseudomonadota</taxon>
        <taxon>Alphaproteobacteria</taxon>
        <taxon>Rhodobacterales</taxon>
        <taxon>Paracoccaceae</taxon>
        <taxon>Thioclava</taxon>
    </lineage>
</organism>
<name>A0ABV3TI32_9RHOB</name>
<evidence type="ECO:0000313" key="3">
    <source>
        <dbReference type="Proteomes" id="UP001557465"/>
    </source>
</evidence>
<sequence>MNPKDADQDSQHAERSVSAMLAHVVEQAREIARAEADLARAEAVHRISLVRNGMIFAAIALILGLGAIGPLVQSMVFALEYYGLETGPATLIAGAVLAIFAIILALVAIAQIRRATRPIHRIKENLSADAQTIKESFK</sequence>
<dbReference type="RefSeq" id="WP_295530908.1">
    <property type="nucleotide sequence ID" value="NZ_JBFRYC010000003.1"/>
</dbReference>
<dbReference type="Proteomes" id="UP001557465">
    <property type="component" value="Unassembled WGS sequence"/>
</dbReference>